<protein>
    <recommendedName>
        <fullName evidence="3">SCP2 domain-containing protein</fullName>
    </recommendedName>
</protein>
<dbReference type="EMBL" id="FZOF01000019">
    <property type="protein sequence ID" value="SNT27850.1"/>
    <property type="molecule type" value="Genomic_DNA"/>
</dbReference>
<organism evidence="1 2">
    <name type="scientific">Actinacidiphila glaucinigra</name>
    <dbReference type="NCBI Taxonomy" id="235986"/>
    <lineage>
        <taxon>Bacteria</taxon>
        <taxon>Bacillati</taxon>
        <taxon>Actinomycetota</taxon>
        <taxon>Actinomycetes</taxon>
        <taxon>Kitasatosporales</taxon>
        <taxon>Streptomycetaceae</taxon>
        <taxon>Actinacidiphila</taxon>
    </lineage>
</organism>
<name>A0A239LC28_9ACTN</name>
<dbReference type="OrthoDB" id="5244214at2"/>
<gene>
    <name evidence="1" type="ORF">SAMN05216252_11935</name>
</gene>
<dbReference type="AlphaFoldDB" id="A0A239LC28"/>
<sequence>MTVDHRTLFGALLADDDFTARLKDRGLSLYFVPPEPGAAVFVSSDGVAAGEPPFPPTLRFEMGQDTAHEIWSGRLPLMNAVVERRLAIKGPVGRVRQLADLLPAVCATYAELSARPRS</sequence>
<dbReference type="SUPFAM" id="SSF55718">
    <property type="entry name" value="SCP-like"/>
    <property type="match status" value="1"/>
</dbReference>
<accession>A0A239LC28</accession>
<evidence type="ECO:0000313" key="2">
    <source>
        <dbReference type="Proteomes" id="UP000198280"/>
    </source>
</evidence>
<keyword evidence="2" id="KW-1185">Reference proteome</keyword>
<evidence type="ECO:0008006" key="3">
    <source>
        <dbReference type="Google" id="ProtNLM"/>
    </source>
</evidence>
<evidence type="ECO:0000313" key="1">
    <source>
        <dbReference type="EMBL" id="SNT27850.1"/>
    </source>
</evidence>
<dbReference type="RefSeq" id="WP_089226898.1">
    <property type="nucleotide sequence ID" value="NZ_FZOF01000019.1"/>
</dbReference>
<reference evidence="1 2" key="1">
    <citation type="submission" date="2017-06" db="EMBL/GenBank/DDBJ databases">
        <authorList>
            <person name="Kim H.J."/>
            <person name="Triplett B.A."/>
        </authorList>
    </citation>
    <scope>NUCLEOTIDE SEQUENCE [LARGE SCALE GENOMIC DNA]</scope>
    <source>
        <strain evidence="1 2">CGMCC 4.1858</strain>
    </source>
</reference>
<dbReference type="InterPro" id="IPR036527">
    <property type="entry name" value="SCP2_sterol-bd_dom_sf"/>
</dbReference>
<proteinExistence type="predicted"/>
<dbReference type="Proteomes" id="UP000198280">
    <property type="component" value="Unassembled WGS sequence"/>
</dbReference>